<dbReference type="Proteomes" id="UP000051160">
    <property type="component" value="Unassembled WGS sequence"/>
</dbReference>
<dbReference type="AlphaFoldDB" id="A0A0R1LW00"/>
<dbReference type="PRINTS" id="PR00032">
    <property type="entry name" value="HTHARAC"/>
</dbReference>
<keyword evidence="1" id="KW-0805">Transcription regulation</keyword>
<dbReference type="Gene3D" id="1.10.10.60">
    <property type="entry name" value="Homeodomain-like"/>
    <property type="match status" value="2"/>
</dbReference>
<dbReference type="InterPro" id="IPR009057">
    <property type="entry name" value="Homeodomain-like_sf"/>
</dbReference>
<dbReference type="PANTHER" id="PTHR43280">
    <property type="entry name" value="ARAC-FAMILY TRANSCRIPTIONAL REGULATOR"/>
    <property type="match status" value="1"/>
</dbReference>
<dbReference type="Pfam" id="PF07883">
    <property type="entry name" value="Cupin_2"/>
    <property type="match status" value="1"/>
</dbReference>
<keyword evidence="6" id="KW-1185">Reference proteome</keyword>
<protein>
    <submittedName>
        <fullName evidence="5">Transcription regulator</fullName>
    </submittedName>
</protein>
<dbReference type="InterPro" id="IPR014710">
    <property type="entry name" value="RmlC-like_jellyroll"/>
</dbReference>
<dbReference type="PROSITE" id="PS00041">
    <property type="entry name" value="HTH_ARAC_FAMILY_1"/>
    <property type="match status" value="1"/>
</dbReference>
<dbReference type="Gene3D" id="2.60.120.10">
    <property type="entry name" value="Jelly Rolls"/>
    <property type="match status" value="1"/>
</dbReference>
<dbReference type="PATRIC" id="fig|1423776.4.peg.2193"/>
<dbReference type="SUPFAM" id="SSF46689">
    <property type="entry name" value="Homeodomain-like"/>
    <property type="match status" value="2"/>
</dbReference>
<gene>
    <name evidence="5" type="ORF">FD04_GL002166</name>
</gene>
<comment type="caution">
    <text evidence="5">The sequence shown here is derived from an EMBL/GenBank/DDBJ whole genome shotgun (WGS) entry which is preliminary data.</text>
</comment>
<dbReference type="EMBL" id="AZEE01000002">
    <property type="protein sequence ID" value="KRK99806.1"/>
    <property type="molecule type" value="Genomic_DNA"/>
</dbReference>
<dbReference type="STRING" id="1423776.FD04_GL002166"/>
<reference evidence="5 6" key="1">
    <citation type="journal article" date="2015" name="Genome Announc.">
        <title>Expanding the biotechnology potential of lactobacilli through comparative genomics of 213 strains and associated genera.</title>
        <authorList>
            <person name="Sun Z."/>
            <person name="Harris H.M."/>
            <person name="McCann A."/>
            <person name="Guo C."/>
            <person name="Argimon S."/>
            <person name="Zhang W."/>
            <person name="Yang X."/>
            <person name="Jeffery I.B."/>
            <person name="Cooney J.C."/>
            <person name="Kagawa T.F."/>
            <person name="Liu W."/>
            <person name="Song Y."/>
            <person name="Salvetti E."/>
            <person name="Wrobel A."/>
            <person name="Rasinkangas P."/>
            <person name="Parkhill J."/>
            <person name="Rea M.C."/>
            <person name="O'Sullivan O."/>
            <person name="Ritari J."/>
            <person name="Douillard F.P."/>
            <person name="Paul Ross R."/>
            <person name="Yang R."/>
            <person name="Briner A.E."/>
            <person name="Felis G.E."/>
            <person name="de Vos W.M."/>
            <person name="Barrangou R."/>
            <person name="Klaenhammer T.R."/>
            <person name="Caufield P.W."/>
            <person name="Cui Y."/>
            <person name="Zhang H."/>
            <person name="O'Toole P.W."/>
        </authorList>
    </citation>
    <scope>NUCLEOTIDE SEQUENCE [LARGE SCALE GENOMIC DNA]</scope>
    <source>
        <strain evidence="5 6">DSM 19909</strain>
    </source>
</reference>
<evidence type="ECO:0000313" key="6">
    <source>
        <dbReference type="Proteomes" id="UP000051160"/>
    </source>
</evidence>
<dbReference type="InterPro" id="IPR018060">
    <property type="entry name" value="HTH_AraC"/>
</dbReference>
<dbReference type="PANTHER" id="PTHR43280:SF10">
    <property type="entry name" value="REGULATORY PROTEIN POCR"/>
    <property type="match status" value="1"/>
</dbReference>
<keyword evidence="3" id="KW-0804">Transcription</keyword>
<dbReference type="Pfam" id="PF12833">
    <property type="entry name" value="HTH_18"/>
    <property type="match status" value="1"/>
</dbReference>
<evidence type="ECO:0000256" key="1">
    <source>
        <dbReference type="ARBA" id="ARBA00023015"/>
    </source>
</evidence>
<evidence type="ECO:0000256" key="3">
    <source>
        <dbReference type="ARBA" id="ARBA00023163"/>
    </source>
</evidence>
<dbReference type="InterPro" id="IPR018062">
    <property type="entry name" value="HTH_AraC-typ_CS"/>
</dbReference>
<accession>A0A0R1LW00</accession>
<dbReference type="InterPro" id="IPR020449">
    <property type="entry name" value="Tscrpt_reg_AraC-type_HTH"/>
</dbReference>
<evidence type="ECO:0000313" key="5">
    <source>
        <dbReference type="EMBL" id="KRK99806.1"/>
    </source>
</evidence>
<dbReference type="GO" id="GO:0043565">
    <property type="term" value="F:sequence-specific DNA binding"/>
    <property type="evidence" value="ECO:0007669"/>
    <property type="project" value="InterPro"/>
</dbReference>
<dbReference type="InterPro" id="IPR013096">
    <property type="entry name" value="Cupin_2"/>
</dbReference>
<proteinExistence type="predicted"/>
<dbReference type="SUPFAM" id="SSF51182">
    <property type="entry name" value="RmlC-like cupins"/>
    <property type="match status" value="1"/>
</dbReference>
<evidence type="ECO:0000259" key="4">
    <source>
        <dbReference type="PROSITE" id="PS01124"/>
    </source>
</evidence>
<evidence type="ECO:0000256" key="2">
    <source>
        <dbReference type="ARBA" id="ARBA00023125"/>
    </source>
</evidence>
<name>A0A0R1LW00_9LACO</name>
<dbReference type="GO" id="GO:0003700">
    <property type="term" value="F:DNA-binding transcription factor activity"/>
    <property type="evidence" value="ECO:0007669"/>
    <property type="project" value="InterPro"/>
</dbReference>
<dbReference type="SMART" id="SM00342">
    <property type="entry name" value="HTH_ARAC"/>
    <property type="match status" value="1"/>
</dbReference>
<sequence length="343" mass="39812">MNTMLANHNYSSTTNVNFDLLTYMIGSYHYNWHEQLELLWLLKGHVEANVDGERFLLNPDDLILINTNCGHATFARSSDCIAMRLHITSTFLTDQGVSLNHGAFQLNSVTVPQHQDYALIRKILARLQLADTTHRSIFEINALYYRLISLLLQDFFNPEVTINAPLKRRQGSLNRVIQYLNHTYDQAVTLDRVAAISHYSSAYLSRVFKSELGINFYEYLTRCRLQHAVYDLEDRTMKIADVAFKNGFKEVKSFNLMFKKHFGQTPSNYREHLQLESRPQKDQFKQPLNVKQTDWVFAQLQQVINSTTTDSLSACNHCVYKRQFSDYQALKVKVGQLKKVLNQ</sequence>
<organism evidence="5 6">
    <name type="scientific">Secundilactobacillus odoratitofui DSM 19909 = JCM 15043</name>
    <dbReference type="NCBI Taxonomy" id="1423776"/>
    <lineage>
        <taxon>Bacteria</taxon>
        <taxon>Bacillati</taxon>
        <taxon>Bacillota</taxon>
        <taxon>Bacilli</taxon>
        <taxon>Lactobacillales</taxon>
        <taxon>Lactobacillaceae</taxon>
        <taxon>Secundilactobacillus</taxon>
    </lineage>
</organism>
<dbReference type="InterPro" id="IPR011051">
    <property type="entry name" value="RmlC_Cupin_sf"/>
</dbReference>
<feature type="domain" description="HTH araC/xylS-type" evidence="4">
    <location>
        <begin position="174"/>
        <end position="272"/>
    </location>
</feature>
<dbReference type="PROSITE" id="PS01124">
    <property type="entry name" value="HTH_ARAC_FAMILY_2"/>
    <property type="match status" value="1"/>
</dbReference>
<keyword evidence="2" id="KW-0238">DNA-binding</keyword>